<dbReference type="AlphaFoldDB" id="A0A433Q346"/>
<organism evidence="2 3">
    <name type="scientific">Jimgerdemannia flammicorona</name>
    <dbReference type="NCBI Taxonomy" id="994334"/>
    <lineage>
        <taxon>Eukaryota</taxon>
        <taxon>Fungi</taxon>
        <taxon>Fungi incertae sedis</taxon>
        <taxon>Mucoromycota</taxon>
        <taxon>Mucoromycotina</taxon>
        <taxon>Endogonomycetes</taxon>
        <taxon>Endogonales</taxon>
        <taxon>Endogonaceae</taxon>
        <taxon>Jimgerdemannia</taxon>
    </lineage>
</organism>
<feature type="region of interest" description="Disordered" evidence="1">
    <location>
        <begin position="1"/>
        <end position="25"/>
    </location>
</feature>
<evidence type="ECO:0000256" key="1">
    <source>
        <dbReference type="SAM" id="MobiDB-lite"/>
    </source>
</evidence>
<comment type="caution">
    <text evidence="2">The sequence shown here is derived from an EMBL/GenBank/DDBJ whole genome shotgun (WGS) entry which is preliminary data.</text>
</comment>
<feature type="compositionally biased region" description="Basic and acidic residues" evidence="1">
    <location>
        <begin position="78"/>
        <end position="96"/>
    </location>
</feature>
<evidence type="ECO:0000313" key="2">
    <source>
        <dbReference type="EMBL" id="RUS24094.1"/>
    </source>
</evidence>
<dbReference type="Proteomes" id="UP000274822">
    <property type="component" value="Unassembled WGS sequence"/>
</dbReference>
<protein>
    <submittedName>
        <fullName evidence="2">Uncharacterized protein</fullName>
    </submittedName>
</protein>
<reference evidence="2 3" key="1">
    <citation type="journal article" date="2018" name="New Phytol.">
        <title>Phylogenomics of Endogonaceae and evolution of mycorrhizas within Mucoromycota.</title>
        <authorList>
            <person name="Chang Y."/>
            <person name="Desiro A."/>
            <person name="Na H."/>
            <person name="Sandor L."/>
            <person name="Lipzen A."/>
            <person name="Clum A."/>
            <person name="Barry K."/>
            <person name="Grigoriev I.V."/>
            <person name="Martin F.M."/>
            <person name="Stajich J.E."/>
            <person name="Smith M.E."/>
            <person name="Bonito G."/>
            <person name="Spatafora J.W."/>
        </authorList>
    </citation>
    <scope>NUCLEOTIDE SEQUENCE [LARGE SCALE GENOMIC DNA]</scope>
    <source>
        <strain evidence="2 3">AD002</strain>
    </source>
</reference>
<name>A0A433Q346_9FUNG</name>
<accession>A0A433Q346</accession>
<feature type="compositionally biased region" description="Basic residues" evidence="1">
    <location>
        <begin position="1"/>
        <end position="14"/>
    </location>
</feature>
<sequence length="331" mass="38521">MQTRRHRYKATRRSKMYEERKNHQTKRIIKNHKHATLRNTSKQVLNFQEKLNETMFSEPLLSESELEGNVTHMKKKQKMDDRELPFSKDDVDKETQESLGVESTGGLDEELDDELDDEEGVITLESHLISEEENAENSAPEELKHVIYPTQESSSDVWELPSGRFGKDVIRTLPKKMPTVISDPSRFSVIRLGVGVRRPESIKREDWSYFQRSLPLPRNIMTDKCEKILFLLAHTESPSDLEKPLLEERKPDERDSQFKFYLDILDFYSSDTEPSNDWDWQQAGISSVKAKSSLNQARTSEYCGAAHVKTKTDLLARKWTASSRREEQKLE</sequence>
<feature type="region of interest" description="Disordered" evidence="1">
    <location>
        <begin position="68"/>
        <end position="108"/>
    </location>
</feature>
<keyword evidence="3" id="KW-1185">Reference proteome</keyword>
<dbReference type="EMBL" id="RBNJ01017358">
    <property type="protein sequence ID" value="RUS24094.1"/>
    <property type="molecule type" value="Genomic_DNA"/>
</dbReference>
<evidence type="ECO:0000313" key="3">
    <source>
        <dbReference type="Proteomes" id="UP000274822"/>
    </source>
</evidence>
<proteinExistence type="predicted"/>
<gene>
    <name evidence="2" type="ORF">BC938DRAFT_474134</name>
</gene>